<comment type="caution">
    <text evidence="1">The sequence shown here is derived from an EMBL/GenBank/DDBJ whole genome shotgun (WGS) entry which is preliminary data.</text>
</comment>
<organism evidence="1 2">
    <name type="scientific">Culex pipiens pipiens</name>
    <name type="common">Northern house mosquito</name>
    <dbReference type="NCBI Taxonomy" id="38569"/>
    <lineage>
        <taxon>Eukaryota</taxon>
        <taxon>Metazoa</taxon>
        <taxon>Ecdysozoa</taxon>
        <taxon>Arthropoda</taxon>
        <taxon>Hexapoda</taxon>
        <taxon>Insecta</taxon>
        <taxon>Pterygota</taxon>
        <taxon>Neoptera</taxon>
        <taxon>Endopterygota</taxon>
        <taxon>Diptera</taxon>
        <taxon>Nematocera</taxon>
        <taxon>Culicoidea</taxon>
        <taxon>Culicidae</taxon>
        <taxon>Culicinae</taxon>
        <taxon>Culicini</taxon>
        <taxon>Culex</taxon>
        <taxon>Culex</taxon>
    </lineage>
</organism>
<evidence type="ECO:0000313" key="2">
    <source>
        <dbReference type="Proteomes" id="UP001562425"/>
    </source>
</evidence>
<dbReference type="Proteomes" id="UP001562425">
    <property type="component" value="Unassembled WGS sequence"/>
</dbReference>
<dbReference type="EMBL" id="JBEHCU010009063">
    <property type="protein sequence ID" value="KAL1380553.1"/>
    <property type="molecule type" value="Genomic_DNA"/>
</dbReference>
<keyword evidence="2" id="KW-1185">Reference proteome</keyword>
<accession>A0ABD1CVU1</accession>
<proteinExistence type="predicted"/>
<evidence type="ECO:0000313" key="1">
    <source>
        <dbReference type="EMBL" id="KAL1380553.1"/>
    </source>
</evidence>
<dbReference type="AlphaFoldDB" id="A0ABD1CVU1"/>
<name>A0ABD1CVU1_CULPP</name>
<sequence>MNPDVPNGKCDGKILQMSTFSSLIRHFRPIVPIVAFNIMPEVFSCKMFNYSMSDTLSAILSKTYDEQYGGNARHRIRNAAELDTLRGLLSRSDRRTLSTCWTDLFTSFYNTKAMAT</sequence>
<gene>
    <name evidence="1" type="ORF">pipiens_014097</name>
</gene>
<reference evidence="1 2" key="1">
    <citation type="submission" date="2024-05" db="EMBL/GenBank/DDBJ databases">
        <title>Culex pipiens pipiens assembly and annotation.</title>
        <authorList>
            <person name="Alout H."/>
            <person name="Durand T."/>
        </authorList>
    </citation>
    <scope>NUCLEOTIDE SEQUENCE [LARGE SCALE GENOMIC DNA]</scope>
    <source>
        <strain evidence="1">HA-2024</strain>
        <tissue evidence="1">Whole body</tissue>
    </source>
</reference>
<protein>
    <submittedName>
        <fullName evidence="1">Uncharacterized protein</fullName>
    </submittedName>
</protein>